<dbReference type="EMBL" id="CP002446">
    <property type="protein sequence ID" value="ADV27011.1"/>
    <property type="molecule type" value="Genomic_DNA"/>
</dbReference>
<dbReference type="STRING" id="743721.Psesu_1161"/>
<dbReference type="RefSeq" id="WP_013534840.1">
    <property type="nucleotide sequence ID" value="NC_014924.1"/>
</dbReference>
<reference evidence="1 2" key="1">
    <citation type="submission" date="2011-01" db="EMBL/GenBank/DDBJ databases">
        <title>Complete sequence of Pseudoxanthomonas suwonensis 11-1.</title>
        <authorList>
            <consortium name="US DOE Joint Genome Institute"/>
            <person name="Lucas S."/>
            <person name="Copeland A."/>
            <person name="Lapidus A."/>
            <person name="Cheng J.-F."/>
            <person name="Goodwin L."/>
            <person name="Pitluck S."/>
            <person name="Teshima H."/>
            <person name="Detter J.C."/>
            <person name="Han C."/>
            <person name="Tapia R."/>
            <person name="Land M."/>
            <person name="Hauser L."/>
            <person name="Kyrpides N."/>
            <person name="Ivanova N."/>
            <person name="Ovchinnikova G."/>
            <person name="Siebers A.K."/>
            <person name="Allgaier M."/>
            <person name="Thelen M.P."/>
            <person name="Hugenholtz P."/>
            <person name="Gladden J."/>
            <person name="Woyke T."/>
        </authorList>
    </citation>
    <scope>NUCLEOTIDE SEQUENCE [LARGE SCALE GENOMIC DNA]</scope>
    <source>
        <strain evidence="2">11-1</strain>
    </source>
</reference>
<evidence type="ECO:0000313" key="2">
    <source>
        <dbReference type="Proteomes" id="UP000008632"/>
    </source>
</evidence>
<gene>
    <name evidence="1" type="ordered locus">Psesu_1161</name>
</gene>
<protein>
    <submittedName>
        <fullName evidence="1">Uncharacterized protein</fullName>
    </submittedName>
</protein>
<dbReference type="Proteomes" id="UP000008632">
    <property type="component" value="Chromosome"/>
</dbReference>
<sequence>MSRATTAYASAYQPDRVHVAAFRRRQKATITADFTAVVPEGVTIEAATWRTTAPWPLVMADAAIDGAKTRVMADFQQAGCSGLKATVTLSDGSIHNQVFAFEVVDCPFFGEPVAPAQGPQDLTVTA</sequence>
<proteinExistence type="predicted"/>
<dbReference type="HOGENOM" id="CLU_1979698_0_0_6"/>
<evidence type="ECO:0000313" key="1">
    <source>
        <dbReference type="EMBL" id="ADV27011.1"/>
    </source>
</evidence>
<organism evidence="1 2">
    <name type="scientific">Pseudoxanthomonas suwonensis (strain 11-1)</name>
    <dbReference type="NCBI Taxonomy" id="743721"/>
    <lineage>
        <taxon>Bacteria</taxon>
        <taxon>Pseudomonadati</taxon>
        <taxon>Pseudomonadota</taxon>
        <taxon>Gammaproteobacteria</taxon>
        <taxon>Lysobacterales</taxon>
        <taxon>Lysobacteraceae</taxon>
        <taxon>Pseudoxanthomonas</taxon>
    </lineage>
</organism>
<accession>E6WS62</accession>
<dbReference type="AlphaFoldDB" id="E6WS62"/>
<keyword evidence="2" id="KW-1185">Reference proteome</keyword>
<dbReference type="KEGG" id="psu:Psesu_1161"/>
<name>E6WS62_PSEUU</name>